<proteinExistence type="predicted"/>
<comment type="caution">
    <text evidence="2">The sequence shown here is derived from an EMBL/GenBank/DDBJ whole genome shotgun (WGS) entry which is preliminary data.</text>
</comment>
<protein>
    <submittedName>
        <fullName evidence="2">Feather keratin 4-like</fullName>
    </submittedName>
</protein>
<name>A0A4D9DNJ0_9SAUR</name>
<sequence>MTDLDLVWPLNSGNARWLARVPHRAVCVKEIEPNSALLPLDAMHPFLEWGKEGQGRPSWPSLQLPSSSSKSTAPERRLQPLPIESDLPFCPLLQLSSSPQPFPILGWPELWAWILRRSSGLRTGPWPVQDLGPGEGPASSRASGSWGQAAPPGLGAEPKSSVH</sequence>
<feature type="region of interest" description="Disordered" evidence="1">
    <location>
        <begin position="125"/>
        <end position="163"/>
    </location>
</feature>
<feature type="region of interest" description="Disordered" evidence="1">
    <location>
        <begin position="52"/>
        <end position="80"/>
    </location>
</feature>
<dbReference type="GO" id="GO:0005882">
    <property type="term" value="C:intermediate filament"/>
    <property type="evidence" value="ECO:0007669"/>
    <property type="project" value="UniProtKB-KW"/>
</dbReference>
<keyword evidence="3" id="KW-1185">Reference proteome</keyword>
<evidence type="ECO:0000313" key="3">
    <source>
        <dbReference type="Proteomes" id="UP000297703"/>
    </source>
</evidence>
<evidence type="ECO:0000256" key="1">
    <source>
        <dbReference type="SAM" id="MobiDB-lite"/>
    </source>
</evidence>
<reference evidence="2 3" key="1">
    <citation type="submission" date="2019-04" db="EMBL/GenBank/DDBJ databases">
        <title>Draft genome of the big-headed turtle Platysternon megacephalum.</title>
        <authorList>
            <person name="Gong S."/>
        </authorList>
    </citation>
    <scope>NUCLEOTIDE SEQUENCE [LARGE SCALE GENOMIC DNA]</scope>
    <source>
        <strain evidence="2">DO16091913</strain>
        <tissue evidence="2">Muscle</tissue>
    </source>
</reference>
<keyword evidence="2" id="KW-0416">Keratin</keyword>
<reference evidence="2 3" key="2">
    <citation type="submission" date="2019-04" db="EMBL/GenBank/DDBJ databases">
        <title>The genome sequence of big-headed turtle.</title>
        <authorList>
            <person name="Gong S."/>
        </authorList>
    </citation>
    <scope>NUCLEOTIDE SEQUENCE [LARGE SCALE GENOMIC DNA]</scope>
    <source>
        <strain evidence="2">DO16091913</strain>
        <tissue evidence="2">Muscle</tissue>
    </source>
</reference>
<feature type="compositionally biased region" description="Low complexity" evidence="1">
    <location>
        <begin position="57"/>
        <end position="71"/>
    </location>
</feature>
<dbReference type="Proteomes" id="UP000297703">
    <property type="component" value="Unassembled WGS sequence"/>
</dbReference>
<accession>A0A4D9DNJ0</accession>
<dbReference type="EMBL" id="QXTE01000446">
    <property type="protein sequence ID" value="TFJ97917.1"/>
    <property type="molecule type" value="Genomic_DNA"/>
</dbReference>
<evidence type="ECO:0000313" key="2">
    <source>
        <dbReference type="EMBL" id="TFJ97917.1"/>
    </source>
</evidence>
<organism evidence="2 3">
    <name type="scientific">Platysternon megacephalum</name>
    <name type="common">big-headed turtle</name>
    <dbReference type="NCBI Taxonomy" id="55544"/>
    <lineage>
        <taxon>Eukaryota</taxon>
        <taxon>Metazoa</taxon>
        <taxon>Chordata</taxon>
        <taxon>Craniata</taxon>
        <taxon>Vertebrata</taxon>
        <taxon>Euteleostomi</taxon>
        <taxon>Archelosauria</taxon>
        <taxon>Testudinata</taxon>
        <taxon>Testudines</taxon>
        <taxon>Cryptodira</taxon>
        <taxon>Durocryptodira</taxon>
        <taxon>Testudinoidea</taxon>
        <taxon>Platysternidae</taxon>
        <taxon>Platysternon</taxon>
    </lineage>
</organism>
<dbReference type="AlphaFoldDB" id="A0A4D9DNJ0"/>
<gene>
    <name evidence="2" type="ORF">DR999_PMT20193</name>
</gene>